<protein>
    <submittedName>
        <fullName evidence="1">Uncharacterized protein</fullName>
    </submittedName>
</protein>
<keyword evidence="2" id="KW-1185">Reference proteome</keyword>
<organism evidence="1 2">
    <name type="scientific">Halteria grandinella</name>
    <dbReference type="NCBI Taxonomy" id="5974"/>
    <lineage>
        <taxon>Eukaryota</taxon>
        <taxon>Sar</taxon>
        <taxon>Alveolata</taxon>
        <taxon>Ciliophora</taxon>
        <taxon>Intramacronucleata</taxon>
        <taxon>Spirotrichea</taxon>
        <taxon>Stichotrichia</taxon>
        <taxon>Sporadotrichida</taxon>
        <taxon>Halteriidae</taxon>
        <taxon>Halteria</taxon>
    </lineage>
</organism>
<proteinExistence type="predicted"/>
<dbReference type="EMBL" id="RRYP01000279">
    <property type="protein sequence ID" value="TNV87682.1"/>
    <property type="molecule type" value="Genomic_DNA"/>
</dbReference>
<sequence>MSCAIYKYRNTKLLFVYNQLTKAQLLDTFQIIGKQLRALINAQHITPEDLSKRLSNEQFWQLRKLNPIIPLKGAILCYLVQNLTVTIGFKFTHLAINLWNKSKGDEQERLIV</sequence>
<reference evidence="1" key="1">
    <citation type="submission" date="2019-06" db="EMBL/GenBank/DDBJ databases">
        <authorList>
            <person name="Zheng W."/>
        </authorList>
    </citation>
    <scope>NUCLEOTIDE SEQUENCE</scope>
    <source>
        <strain evidence="1">QDHG01</strain>
    </source>
</reference>
<dbReference type="AlphaFoldDB" id="A0A8J8P413"/>
<comment type="caution">
    <text evidence="1">The sequence shown here is derived from an EMBL/GenBank/DDBJ whole genome shotgun (WGS) entry which is preliminary data.</text>
</comment>
<dbReference type="Proteomes" id="UP000785679">
    <property type="component" value="Unassembled WGS sequence"/>
</dbReference>
<evidence type="ECO:0000313" key="1">
    <source>
        <dbReference type="EMBL" id="TNV87682.1"/>
    </source>
</evidence>
<accession>A0A8J8P413</accession>
<name>A0A8J8P413_HALGN</name>
<gene>
    <name evidence="1" type="ORF">FGO68_gene5857</name>
</gene>
<evidence type="ECO:0000313" key="2">
    <source>
        <dbReference type="Proteomes" id="UP000785679"/>
    </source>
</evidence>